<gene>
    <name evidence="1" type="ORF">ORD21_06055</name>
</gene>
<evidence type="ECO:0000313" key="2">
    <source>
        <dbReference type="Proteomes" id="UP001276150"/>
    </source>
</evidence>
<protein>
    <recommendedName>
        <fullName evidence="3">ATP-binding protein</fullName>
    </recommendedName>
</protein>
<organism evidence="1 2">
    <name type="scientific">Deinococcus arenicola</name>
    <dbReference type="NCBI Taxonomy" id="2994950"/>
    <lineage>
        <taxon>Bacteria</taxon>
        <taxon>Thermotogati</taxon>
        <taxon>Deinococcota</taxon>
        <taxon>Deinococci</taxon>
        <taxon>Deinococcales</taxon>
        <taxon>Deinococcaceae</taxon>
        <taxon>Deinococcus</taxon>
    </lineage>
</organism>
<keyword evidence="2" id="KW-1185">Reference proteome</keyword>
<proteinExistence type="predicted"/>
<dbReference type="SUPFAM" id="SSF52540">
    <property type="entry name" value="P-loop containing nucleoside triphosphate hydrolases"/>
    <property type="match status" value="1"/>
</dbReference>
<name>A0ABU4DNZ9_9DEIO</name>
<dbReference type="EMBL" id="JAPMIV010000007">
    <property type="protein sequence ID" value="MDV6374157.1"/>
    <property type="molecule type" value="Genomic_DNA"/>
</dbReference>
<reference evidence="1 2" key="1">
    <citation type="submission" date="2022-11" db="EMBL/GenBank/DDBJ databases">
        <title>Deinococcus ZS9-10, Low Temperature and Draught-tolerating, UV-resistant Bacteria from Continental Antarctica.</title>
        <authorList>
            <person name="Cheng L."/>
        </authorList>
    </citation>
    <scope>NUCLEOTIDE SEQUENCE [LARGE SCALE GENOMIC DNA]</scope>
    <source>
        <strain evidence="1 2">ZS9-10</strain>
    </source>
</reference>
<evidence type="ECO:0008006" key="3">
    <source>
        <dbReference type="Google" id="ProtNLM"/>
    </source>
</evidence>
<dbReference type="InterPro" id="IPR027417">
    <property type="entry name" value="P-loop_NTPase"/>
</dbReference>
<sequence>MTQLSEVVNLNTNFARSTRLDADYNQGVDQSNFVLQASTAKSLIQMAQTQIHDHQGAFTWTGPYGSGKSSAALLLAKFVGGSGEQRQEAHAILGELVADALAAAFQIDSINWRVVPVTGRRTDLHHLLLPALSVALDWSDAIILSIEIGKITLSQAVMESLDRQGEGLLLFLDELGKLLEHAALSDADIHLLQDLAELSTRSQGRFVLIGILHQSFDQYASRLGGTPRKEWAKVQGRYHDLSFLTRVDETVSLVSKVIKSSSQYHLRGLSERVADAVARRRPIDKDGLIEILKGTWPLNPVTALLLGPVARQRFAQNERSVFGFLLSAEPHGFVEFLRQTSIDAQQLYSPAHLWAYLNTNFGITLTAGRDGHRYSLAVEAIDRTAAKGSADHVSVAKSAAVIEIFGQGTGLQVNDAILGAACPHLSSEELSKIIDDLIEWAVFVRQPRLSGYAIFAGSDFDLQAALSETSQPLTTAEAAAMPKRVGTAFVTAKRHYFRTGVLRAFDIIPFPIQEQSTPEEVINFLKELPAQVSGYLILILPENTMEIDQIKRWQQNFAPVLRESSIKFAIGYSELAEILRAGIIELSALEKIILSYPQLQGDRIARREISSRRSVIASELQRDLALALNQADWLLPYHEHPIRTSVVEIASQLADIVFDRTPIIQSELIQRDRLSSSAAAAQRELMYSMVQNAHKKDLGLTGYPAEMGLYLTILKATGLHRELRPGQFGFSSPVGNSGGETLVTAWKEFGRAKLIRLADIFTRWSEPPYGMKKGLMPILGLAYILQERERVAIYIDGHYEVELDEIFVDRYLQNPENVQLRKISRKSKDATFVSELATRMNLPNDSTPLVIAQHLFKHFFSLPEYTKRTDQLSEKTIQVRDMVLQAEDPEVLFFDTMKIFGSDQRAEVIAEAIRESASAYVSMLNGLRQEMAVGLGVDEQTFKGITQRSHSVQGVGGDLRFDNFAMRLTAFERGVADMGSMAGMLLGKPSTQWTERDVDQASVALAKLGRQFRENETLTFVKNRPPAAQALALAVGVRASEPTRFARLELSPDEDRQARALAQEFFVELLERASDERIRFGTLAHIVELLIPEAQEEMV</sequence>
<dbReference type="RefSeq" id="WP_317639476.1">
    <property type="nucleotide sequence ID" value="NZ_JAPMIV010000007.1"/>
</dbReference>
<evidence type="ECO:0000313" key="1">
    <source>
        <dbReference type="EMBL" id="MDV6374157.1"/>
    </source>
</evidence>
<dbReference type="Proteomes" id="UP001276150">
    <property type="component" value="Unassembled WGS sequence"/>
</dbReference>
<accession>A0ABU4DNZ9</accession>
<comment type="caution">
    <text evidence="1">The sequence shown here is derived from an EMBL/GenBank/DDBJ whole genome shotgun (WGS) entry which is preliminary data.</text>
</comment>